<feature type="non-terminal residue" evidence="6">
    <location>
        <position position="147"/>
    </location>
</feature>
<keyword evidence="3" id="KW-0407">Ion channel</keyword>
<dbReference type="SUPFAM" id="SSF63712">
    <property type="entry name" value="Nicotinic receptor ligand binding domain-like"/>
    <property type="match status" value="1"/>
</dbReference>
<feature type="domain" description="Neurotransmitter-gated ion-channel ligand-binding" evidence="4">
    <location>
        <begin position="2"/>
        <end position="133"/>
    </location>
</feature>
<keyword evidence="2" id="KW-0472">Membrane</keyword>
<evidence type="ECO:0000256" key="1">
    <source>
        <dbReference type="ARBA" id="ARBA00004141"/>
    </source>
</evidence>
<dbReference type="GeneID" id="106477172"/>
<keyword evidence="5" id="KW-1185">Reference proteome</keyword>
<evidence type="ECO:0000313" key="6">
    <source>
        <dbReference type="RefSeq" id="XP_013793217.1"/>
    </source>
</evidence>
<dbReference type="InterPro" id="IPR036734">
    <property type="entry name" value="Neur_chan_lig-bd_sf"/>
</dbReference>
<evidence type="ECO:0000256" key="3">
    <source>
        <dbReference type="RuleBase" id="RU000687"/>
    </source>
</evidence>
<dbReference type="PANTHER" id="PTHR18945">
    <property type="entry name" value="NEUROTRANSMITTER GATED ION CHANNEL"/>
    <property type="match status" value="1"/>
</dbReference>
<dbReference type="Gene3D" id="2.70.170.10">
    <property type="entry name" value="Neurotransmitter-gated ion-channel ligand-binding domain"/>
    <property type="match status" value="1"/>
</dbReference>
<dbReference type="PROSITE" id="PS00236">
    <property type="entry name" value="NEUROTR_ION_CHANNEL"/>
    <property type="match status" value="1"/>
</dbReference>
<organism evidence="5 6">
    <name type="scientific">Limulus polyphemus</name>
    <name type="common">Atlantic horseshoe crab</name>
    <dbReference type="NCBI Taxonomy" id="6850"/>
    <lineage>
        <taxon>Eukaryota</taxon>
        <taxon>Metazoa</taxon>
        <taxon>Ecdysozoa</taxon>
        <taxon>Arthropoda</taxon>
        <taxon>Chelicerata</taxon>
        <taxon>Merostomata</taxon>
        <taxon>Xiphosura</taxon>
        <taxon>Limulidae</taxon>
        <taxon>Limulus</taxon>
    </lineage>
</organism>
<protein>
    <submittedName>
        <fullName evidence="6">Glycine receptor subunit alpha-2-like</fullName>
    </submittedName>
</protein>
<dbReference type="Pfam" id="PF02931">
    <property type="entry name" value="Neur_chan_LBD"/>
    <property type="match status" value="1"/>
</dbReference>
<reference evidence="6" key="1">
    <citation type="submission" date="2025-08" db="UniProtKB">
        <authorList>
            <consortium name="RefSeq"/>
        </authorList>
    </citation>
    <scope>IDENTIFICATION</scope>
    <source>
        <tissue evidence="6">Muscle</tissue>
    </source>
</reference>
<comment type="subcellular location">
    <subcellularLocation>
        <location evidence="1">Membrane</location>
        <topology evidence="1">Multi-pass membrane protein</topology>
    </subcellularLocation>
</comment>
<dbReference type="InterPro" id="IPR006202">
    <property type="entry name" value="Neur_chan_lig-bd"/>
</dbReference>
<dbReference type="InterPro" id="IPR006201">
    <property type="entry name" value="Neur_channel"/>
</dbReference>
<gene>
    <name evidence="6" type="primary">LOC106477172</name>
</gene>
<feature type="non-terminal residue" evidence="6">
    <location>
        <position position="1"/>
    </location>
</feature>
<sequence length="147" mass="17481">AYQADIFYHQFWKDHRLNSSIANNYHDYKLILDNKWRNDIWTPDTYFKNSLNGQVHDIVNPYMYMVLYNNSEVFFAARMSLTLSCEMNLGSYPHDVQDCSIKIMSLQYTADNVLLLWKEFQVTDKLLLAQFDVTDRSFDNCTKTYSI</sequence>
<dbReference type="Proteomes" id="UP000694941">
    <property type="component" value="Unplaced"/>
</dbReference>
<evidence type="ECO:0000259" key="4">
    <source>
        <dbReference type="Pfam" id="PF02931"/>
    </source>
</evidence>
<accession>A0ABM1C2U4</accession>
<evidence type="ECO:0000256" key="2">
    <source>
        <dbReference type="ARBA" id="ARBA00023136"/>
    </source>
</evidence>
<keyword evidence="3" id="KW-0813">Transport</keyword>
<name>A0ABM1C2U4_LIMPO</name>
<dbReference type="InterPro" id="IPR018000">
    <property type="entry name" value="Neurotransmitter_ion_chnl_CS"/>
</dbReference>
<comment type="similarity">
    <text evidence="3">Belongs to the ligand-gated ion channel (TC 1.A.9) family.</text>
</comment>
<keyword evidence="3" id="KW-0406">Ion transport</keyword>
<evidence type="ECO:0000313" key="5">
    <source>
        <dbReference type="Proteomes" id="UP000694941"/>
    </source>
</evidence>
<dbReference type="RefSeq" id="XP_013793217.1">
    <property type="nucleotide sequence ID" value="XM_013937763.1"/>
</dbReference>
<proteinExistence type="inferred from homology"/>
<dbReference type="PRINTS" id="PR00252">
    <property type="entry name" value="NRIONCHANNEL"/>
</dbReference>